<evidence type="ECO:0000313" key="3">
    <source>
        <dbReference type="Proteomes" id="UP001341840"/>
    </source>
</evidence>
<keyword evidence="3" id="KW-1185">Reference proteome</keyword>
<dbReference type="EMBL" id="JASCZI010090810">
    <property type="protein sequence ID" value="MED6146739.1"/>
    <property type="molecule type" value="Genomic_DNA"/>
</dbReference>
<name>A0ABU6TDE7_9FABA</name>
<accession>A0ABU6TDE7</accession>
<feature type="non-terminal residue" evidence="2">
    <location>
        <position position="60"/>
    </location>
</feature>
<comment type="caution">
    <text evidence="2">The sequence shown here is derived from an EMBL/GenBank/DDBJ whole genome shotgun (WGS) entry which is preliminary data.</text>
</comment>
<proteinExistence type="predicted"/>
<evidence type="ECO:0000313" key="2">
    <source>
        <dbReference type="EMBL" id="MED6146739.1"/>
    </source>
</evidence>
<organism evidence="2 3">
    <name type="scientific">Stylosanthes scabra</name>
    <dbReference type="NCBI Taxonomy" id="79078"/>
    <lineage>
        <taxon>Eukaryota</taxon>
        <taxon>Viridiplantae</taxon>
        <taxon>Streptophyta</taxon>
        <taxon>Embryophyta</taxon>
        <taxon>Tracheophyta</taxon>
        <taxon>Spermatophyta</taxon>
        <taxon>Magnoliopsida</taxon>
        <taxon>eudicotyledons</taxon>
        <taxon>Gunneridae</taxon>
        <taxon>Pentapetalae</taxon>
        <taxon>rosids</taxon>
        <taxon>fabids</taxon>
        <taxon>Fabales</taxon>
        <taxon>Fabaceae</taxon>
        <taxon>Papilionoideae</taxon>
        <taxon>50 kb inversion clade</taxon>
        <taxon>dalbergioids sensu lato</taxon>
        <taxon>Dalbergieae</taxon>
        <taxon>Pterocarpus clade</taxon>
        <taxon>Stylosanthes</taxon>
    </lineage>
</organism>
<feature type="region of interest" description="Disordered" evidence="1">
    <location>
        <begin position="1"/>
        <end position="29"/>
    </location>
</feature>
<sequence length="60" mass="6735">MKKRNISNSKDEQEVSIDNKNAKEGGKSVEARMVVGSKWLVEGRELIVEGKSDTLSERDK</sequence>
<dbReference type="Proteomes" id="UP001341840">
    <property type="component" value="Unassembled WGS sequence"/>
</dbReference>
<gene>
    <name evidence="2" type="ORF">PIB30_037556</name>
</gene>
<evidence type="ECO:0000256" key="1">
    <source>
        <dbReference type="SAM" id="MobiDB-lite"/>
    </source>
</evidence>
<feature type="compositionally biased region" description="Basic and acidic residues" evidence="1">
    <location>
        <begin position="20"/>
        <end position="29"/>
    </location>
</feature>
<protein>
    <submittedName>
        <fullName evidence="2">Uncharacterized protein</fullName>
    </submittedName>
</protein>
<reference evidence="2 3" key="1">
    <citation type="journal article" date="2023" name="Plants (Basel)">
        <title>Bridging the Gap: Combining Genomics and Transcriptomics Approaches to Understand Stylosanthes scabra, an Orphan Legume from the Brazilian Caatinga.</title>
        <authorList>
            <person name="Ferreira-Neto J.R.C."/>
            <person name="da Silva M.D."/>
            <person name="Binneck E."/>
            <person name="de Melo N.F."/>
            <person name="da Silva R.H."/>
            <person name="de Melo A.L.T.M."/>
            <person name="Pandolfi V."/>
            <person name="Bustamante F.O."/>
            <person name="Brasileiro-Vidal A.C."/>
            <person name="Benko-Iseppon A.M."/>
        </authorList>
    </citation>
    <scope>NUCLEOTIDE SEQUENCE [LARGE SCALE GENOMIC DNA]</scope>
    <source>
        <tissue evidence="2">Leaves</tissue>
    </source>
</reference>